<evidence type="ECO:0000313" key="1">
    <source>
        <dbReference type="EMBL" id="KAF2790328.1"/>
    </source>
</evidence>
<name>A0A6A6X287_9PLEO</name>
<proteinExistence type="predicted"/>
<dbReference type="OrthoDB" id="3798004at2759"/>
<sequence length="292" mass="32633">PPPTPPPQRVLSHGVIHEQRGCEFLTRLPSELRNRIYCLVFGAGTVGEEIPAPPAHPLSLLLTSYSGIHYHHATSFLANSMLLFPTVQRLEIRVQRSRHVSQQAHMPEVFLWDSGETPTRVAALRQYAPGWLRATVHNAVNGASFSWQTGQKWRTQWPQFDSPSYVESMEFANAIEGWAMTGSMSAEAVGQVDGVELCVCGCGNPSWVLARLIQETGRQVEVRVAYCGDGDEMDLKKMKVRLEPLEEGTVEPLPLTWLHGGSAAGWDADEKYWHALRARKGNLTAKWRLWGL</sequence>
<feature type="non-terminal residue" evidence="1">
    <location>
        <position position="1"/>
    </location>
</feature>
<accession>A0A6A6X287</accession>
<feature type="non-terminal residue" evidence="1">
    <location>
        <position position="292"/>
    </location>
</feature>
<reference evidence="1" key="1">
    <citation type="journal article" date="2020" name="Stud. Mycol.">
        <title>101 Dothideomycetes genomes: a test case for predicting lifestyles and emergence of pathogens.</title>
        <authorList>
            <person name="Haridas S."/>
            <person name="Albert R."/>
            <person name="Binder M."/>
            <person name="Bloem J."/>
            <person name="Labutti K."/>
            <person name="Salamov A."/>
            <person name="Andreopoulos B."/>
            <person name="Baker S."/>
            <person name="Barry K."/>
            <person name="Bills G."/>
            <person name="Bluhm B."/>
            <person name="Cannon C."/>
            <person name="Castanera R."/>
            <person name="Culley D."/>
            <person name="Daum C."/>
            <person name="Ezra D."/>
            <person name="Gonzalez J."/>
            <person name="Henrissat B."/>
            <person name="Kuo A."/>
            <person name="Liang C."/>
            <person name="Lipzen A."/>
            <person name="Lutzoni F."/>
            <person name="Magnuson J."/>
            <person name="Mondo S."/>
            <person name="Nolan M."/>
            <person name="Ohm R."/>
            <person name="Pangilinan J."/>
            <person name="Park H.-J."/>
            <person name="Ramirez L."/>
            <person name="Alfaro M."/>
            <person name="Sun H."/>
            <person name="Tritt A."/>
            <person name="Yoshinaga Y."/>
            <person name="Zwiers L.-H."/>
            <person name="Turgeon B."/>
            <person name="Goodwin S."/>
            <person name="Spatafora J."/>
            <person name="Crous P."/>
            <person name="Grigoriev I."/>
        </authorList>
    </citation>
    <scope>NUCLEOTIDE SEQUENCE</scope>
    <source>
        <strain evidence="1">CBS 109.77</strain>
    </source>
</reference>
<gene>
    <name evidence="1" type="ORF">K505DRAFT_199666</name>
</gene>
<organism evidence="1 2">
    <name type="scientific">Melanomma pulvis-pyrius CBS 109.77</name>
    <dbReference type="NCBI Taxonomy" id="1314802"/>
    <lineage>
        <taxon>Eukaryota</taxon>
        <taxon>Fungi</taxon>
        <taxon>Dikarya</taxon>
        <taxon>Ascomycota</taxon>
        <taxon>Pezizomycotina</taxon>
        <taxon>Dothideomycetes</taxon>
        <taxon>Pleosporomycetidae</taxon>
        <taxon>Pleosporales</taxon>
        <taxon>Melanommataceae</taxon>
        <taxon>Melanomma</taxon>
    </lineage>
</organism>
<protein>
    <submittedName>
        <fullName evidence="1">Uncharacterized protein</fullName>
    </submittedName>
</protein>
<dbReference type="EMBL" id="MU002080">
    <property type="protein sequence ID" value="KAF2790328.1"/>
    <property type="molecule type" value="Genomic_DNA"/>
</dbReference>
<dbReference type="Proteomes" id="UP000799757">
    <property type="component" value="Unassembled WGS sequence"/>
</dbReference>
<evidence type="ECO:0000313" key="2">
    <source>
        <dbReference type="Proteomes" id="UP000799757"/>
    </source>
</evidence>
<dbReference type="AlphaFoldDB" id="A0A6A6X287"/>
<keyword evidence="2" id="KW-1185">Reference proteome</keyword>